<keyword evidence="1" id="KW-0813">Transport</keyword>
<dbReference type="Gene3D" id="3.40.50.300">
    <property type="entry name" value="P-loop containing nucleotide triphosphate hydrolases"/>
    <property type="match status" value="1"/>
</dbReference>
<proteinExistence type="predicted"/>
<dbReference type="AlphaFoldDB" id="A0A3G8Y996"/>
<evidence type="ECO:0000256" key="2">
    <source>
        <dbReference type="ARBA" id="ARBA00022741"/>
    </source>
</evidence>
<dbReference type="Proteomes" id="UP000276417">
    <property type="component" value="Chromosome 1"/>
</dbReference>
<dbReference type="InterPro" id="IPR003439">
    <property type="entry name" value="ABC_transporter-like_ATP-bd"/>
</dbReference>
<reference evidence="5 6" key="1">
    <citation type="submission" date="2018-11" db="EMBL/GenBank/DDBJ databases">
        <title>Deinococcus shelandsis sp. nov., isolated from South Shetland Islands soil of Antarctica.</title>
        <authorList>
            <person name="Tian J."/>
        </authorList>
    </citation>
    <scope>NUCLEOTIDE SEQUENCE [LARGE SCALE GENOMIC DNA]</scope>
    <source>
        <strain evidence="5 6">S14-83T</strain>
    </source>
</reference>
<evidence type="ECO:0000259" key="4">
    <source>
        <dbReference type="PROSITE" id="PS50893"/>
    </source>
</evidence>
<organism evidence="5 6">
    <name type="scientific">Deinococcus psychrotolerans</name>
    <dbReference type="NCBI Taxonomy" id="2489213"/>
    <lineage>
        <taxon>Bacteria</taxon>
        <taxon>Thermotogati</taxon>
        <taxon>Deinococcota</taxon>
        <taxon>Deinococci</taxon>
        <taxon>Deinococcales</taxon>
        <taxon>Deinococcaceae</taxon>
        <taxon>Deinococcus</taxon>
    </lineage>
</organism>
<dbReference type="PANTHER" id="PTHR42939">
    <property type="entry name" value="ABC TRANSPORTER ATP-BINDING PROTEIN ALBC-RELATED"/>
    <property type="match status" value="1"/>
</dbReference>
<protein>
    <submittedName>
        <fullName evidence="5">ABC transporter ATP-binding protein</fullName>
    </submittedName>
</protein>
<feature type="domain" description="ABC transporter" evidence="4">
    <location>
        <begin position="2"/>
        <end position="203"/>
    </location>
</feature>
<keyword evidence="3 5" id="KW-0067">ATP-binding</keyword>
<dbReference type="RefSeq" id="WP_124867540.1">
    <property type="nucleotide sequence ID" value="NZ_CP034183.1"/>
</dbReference>
<evidence type="ECO:0000256" key="1">
    <source>
        <dbReference type="ARBA" id="ARBA00022448"/>
    </source>
</evidence>
<accession>A0A3G8Y996</accession>
<gene>
    <name evidence="5" type="ORF">EHF33_02385</name>
</gene>
<keyword evidence="2" id="KW-0547">Nucleotide-binding</keyword>
<dbReference type="Pfam" id="PF00005">
    <property type="entry name" value="ABC_tran"/>
    <property type="match status" value="1"/>
</dbReference>
<dbReference type="InterPro" id="IPR003593">
    <property type="entry name" value="AAA+_ATPase"/>
</dbReference>
<dbReference type="EMBL" id="CP034183">
    <property type="protein sequence ID" value="AZI41735.1"/>
    <property type="molecule type" value="Genomic_DNA"/>
</dbReference>
<dbReference type="SMART" id="SM00382">
    <property type="entry name" value="AAA"/>
    <property type="match status" value="1"/>
</dbReference>
<dbReference type="CDD" id="cd03230">
    <property type="entry name" value="ABC_DR_subfamily_A"/>
    <property type="match status" value="1"/>
</dbReference>
<dbReference type="PANTHER" id="PTHR42939:SF1">
    <property type="entry name" value="ABC TRANSPORTER ATP-BINDING PROTEIN ALBC-RELATED"/>
    <property type="match status" value="1"/>
</dbReference>
<dbReference type="SUPFAM" id="SSF52540">
    <property type="entry name" value="P-loop containing nucleoside triphosphate hydrolases"/>
    <property type="match status" value="1"/>
</dbReference>
<dbReference type="GO" id="GO:0016887">
    <property type="term" value="F:ATP hydrolysis activity"/>
    <property type="evidence" value="ECO:0007669"/>
    <property type="project" value="InterPro"/>
</dbReference>
<dbReference type="InterPro" id="IPR051782">
    <property type="entry name" value="ABC_Transporter_VariousFunc"/>
</dbReference>
<dbReference type="KEGG" id="dph:EHF33_02385"/>
<evidence type="ECO:0000256" key="3">
    <source>
        <dbReference type="ARBA" id="ARBA00022840"/>
    </source>
</evidence>
<dbReference type="GO" id="GO:0005524">
    <property type="term" value="F:ATP binding"/>
    <property type="evidence" value="ECO:0007669"/>
    <property type="project" value="UniProtKB-KW"/>
</dbReference>
<evidence type="ECO:0000313" key="5">
    <source>
        <dbReference type="EMBL" id="AZI41735.1"/>
    </source>
</evidence>
<dbReference type="InterPro" id="IPR027417">
    <property type="entry name" value="P-loop_NTPase"/>
</dbReference>
<keyword evidence="6" id="KW-1185">Reference proteome</keyword>
<name>A0A3G8Y996_9DEIO</name>
<sequence>MLTAQNISVTLGAARVLHDVDLKVKAGEILHLTGGNGAGKTTLLRVLCGLTASAGQIQVQGHPPRSVAGRAAFAFVPDEAELYDDLSVAEHAQFASLAYAAPLEDLHTALNAFDLGHRLDQFPAELSRGTRQKVGLAIALGLKRPLTVLDEPFGTLDTDSRQVLRDHLSRLAAEGRCAVLTTHGGELAQLPKVRVVSVAQLQGSSR</sequence>
<dbReference type="OrthoDB" id="3177347at2"/>
<evidence type="ECO:0000313" key="6">
    <source>
        <dbReference type="Proteomes" id="UP000276417"/>
    </source>
</evidence>
<dbReference type="PROSITE" id="PS50893">
    <property type="entry name" value="ABC_TRANSPORTER_2"/>
    <property type="match status" value="1"/>
</dbReference>